<feature type="compositionally biased region" description="Basic and acidic residues" evidence="1">
    <location>
        <begin position="767"/>
        <end position="790"/>
    </location>
</feature>
<proteinExistence type="predicted"/>
<dbReference type="GO" id="GO:0004525">
    <property type="term" value="F:ribonuclease III activity"/>
    <property type="evidence" value="ECO:0007669"/>
    <property type="project" value="InterPro"/>
</dbReference>
<evidence type="ECO:0000256" key="1">
    <source>
        <dbReference type="SAM" id="MobiDB-lite"/>
    </source>
</evidence>
<dbReference type="EMBL" id="KT377048">
    <property type="protein sequence ID" value="AOA52372.1"/>
    <property type="molecule type" value="Genomic_DNA"/>
</dbReference>
<dbReference type="InterPro" id="IPR036389">
    <property type="entry name" value="RNase_III_sf"/>
</dbReference>
<dbReference type="SUPFAM" id="SSF69065">
    <property type="entry name" value="RNase III domain-like"/>
    <property type="match status" value="1"/>
</dbReference>
<feature type="compositionally biased region" description="Low complexity" evidence="1">
    <location>
        <begin position="566"/>
        <end position="579"/>
    </location>
</feature>
<dbReference type="GO" id="GO:0006396">
    <property type="term" value="P:RNA processing"/>
    <property type="evidence" value="ECO:0007669"/>
    <property type="project" value="InterPro"/>
</dbReference>
<feature type="region of interest" description="Disordered" evidence="1">
    <location>
        <begin position="704"/>
        <end position="807"/>
    </location>
</feature>
<organism evidence="3">
    <name type="scientific">Crithidia acanthocephali</name>
    <dbReference type="NCBI Taxonomy" id="59798"/>
    <lineage>
        <taxon>Eukaryota</taxon>
        <taxon>Discoba</taxon>
        <taxon>Euglenozoa</taxon>
        <taxon>Kinetoplastea</taxon>
        <taxon>Metakinetoplastina</taxon>
        <taxon>Trypanosomatida</taxon>
        <taxon>Trypanosomatidae</taxon>
        <taxon>Leishmaniinae</taxon>
        <taxon>Crithidia</taxon>
    </lineage>
</organism>
<feature type="region of interest" description="Disordered" evidence="1">
    <location>
        <begin position="552"/>
        <end position="597"/>
    </location>
</feature>
<feature type="domain" description="RNase III" evidence="2">
    <location>
        <begin position="1092"/>
        <end position="1142"/>
    </location>
</feature>
<dbReference type="Pfam" id="PF18176">
    <property type="entry name" value="KptA_kDCL"/>
    <property type="match status" value="1"/>
</dbReference>
<evidence type="ECO:0000259" key="2">
    <source>
        <dbReference type="PROSITE" id="PS50142"/>
    </source>
</evidence>
<dbReference type="Gene3D" id="1.10.1520.10">
    <property type="entry name" value="Ribonuclease III domain"/>
    <property type="match status" value="1"/>
</dbReference>
<protein>
    <submittedName>
        <fullName evidence="3">Dicer 1</fullName>
    </submittedName>
</protein>
<name>A0A1B2LUL6_9TRYP</name>
<dbReference type="InterPro" id="IPR040715">
    <property type="entry name" value="KptA_kDICER"/>
</dbReference>
<dbReference type="InterPro" id="IPR000999">
    <property type="entry name" value="RNase_III_dom"/>
</dbReference>
<dbReference type="CDD" id="cd00593">
    <property type="entry name" value="RIBOc"/>
    <property type="match status" value="1"/>
</dbReference>
<reference evidence="3" key="1">
    <citation type="submission" date="2015-08" db="EMBL/GenBank/DDBJ databases">
        <title>Evidence for the evolutionary loss of RNAi key determinants in kinetoplastids as a multiple sporadic phenomenon.</title>
        <authorList>
            <person name="Matveyev A.V."/>
            <person name="Alves J.M.P."/>
            <person name="Serrano M.G."/>
            <person name="Lara A.M."/>
            <person name="Barton W.A."/>
            <person name="Beverly S.M."/>
            <person name="Teixeira M.M.G."/>
            <person name="Camargo E.P."/>
            <person name="Buck G.A."/>
        </authorList>
    </citation>
    <scope>NUCLEOTIDE SEQUENCE</scope>
    <source>
        <strain evidence="3">TCC037E</strain>
    </source>
</reference>
<gene>
    <name evidence="3" type="primary">DCL1</name>
</gene>
<feature type="region of interest" description="Disordered" evidence="1">
    <location>
        <begin position="627"/>
        <end position="656"/>
    </location>
</feature>
<feature type="compositionally biased region" description="Acidic residues" evidence="1">
    <location>
        <begin position="739"/>
        <end position="754"/>
    </location>
</feature>
<dbReference type="Pfam" id="PF18177">
    <property type="entry name" value="La_HTH_kDCL"/>
    <property type="match status" value="1"/>
</dbReference>
<sequence>MTTSTVQDVFVACLPGSVTQVVSAAHVVQAMRVWLTRHNVLGSNAIAADDFFAQPDIFGWAASPDFLVYWQTTVSAKFLKFAASEYAYFHISAEQDTMWLTAKTAQLVKVEHLKATMLQQLQEVSQENAALPLRWPNAIDTVAILHALLFVLVYYARPAVAVGVLEPIFVAIVREQEEIFTVVPQLLAYFLPHMSFQSIAFADRIAMLGDHLAQRGFRFSASFTFVSPNATPRVGEMAPMKVDEVLRRVRGLAPTTDVRIHSRIEHDTGDVTELEDLSLNKYLSSVVHVCQAYFVRCRQAAKKQLKNSATLLKLLPGDVVRVMKELHKILRFAAPYAERFRSKGLWRDILTSEGWVPLGVVDAELSLLPNSILKDLPSKEKIEIVESLLRQHDNYQRYEVDSCTVCGSVFHGQRCARSIYGHALNNPPLYRYIICHQECLLRAGDEAAMASLPLYGWVALSERPQTALKNHLSLLPLFDNIPFCVVMPAEAIGAFRDYNETMPVEKKYDEKLRKPRVYFAEVYLRALARDGEVTVVDSDTLGFTSAATTASSSVASTHCPQRQRGSATSEASSATASSSQPSRGGDAPAATTPGSTTEVYSRVLGEADSKTQRWYVFPQYYAKKVRRAARGPPPAATAAPATDPPRGQAEAETEEEISAETIELAAVRRRAHKTGSHVGVPKLFFTGRLVELRELRQTEVSRHAVMDNNDTAEAGATASGGNGNGRARTTTGVAKEEGNANDDGTEESASEESGGEGCSMQQKKGRGKAEGSDGHLVRRRGTRCEFDAAKTESGGADGDNSDDASPLPQPVRLCEYVIAVSRAPPGLLPAVVVRTDLTAVQREGDAHTTSVVCLSALEPAAALYRRCFPPSRMEAIFRDYADDALMRREAAAVADPRAEAAAAAEWQRAVSGQPQWPRRLGQWGITPSALSPSRAAGLGGAATVHPPPPSQLAEVSGDVFNVAPLREALAKFIASNQVVCVLEIRVATEAGVPISGCRQGIEELKLFAKEQALTYAKTGKVSSRDRDGPQRLESPLELPENASDVRLLTGSPTSTLYGAKSATPDPNAADYKILDLELMEFRKHVTWSVRDLDHILSELQLSVKDVPYVTLTTALTRECEDRRENYELLEFIGDAVMDFLVVADACLLSSAGYQQRQQQEGKWSVEASRVGLPPRCWVDADQPLFATMADNITSLLCRNRVIAELLPPTVARHFSDALYPNLAFKVRADVFEALIGAAYRSGTGLDRIRVLLRRLFSFLPAAVRAATAAEADCAAELRVALQSCPYLLEADHLCVEAMLRYRTTELLERVPALRERDEAAVRAVESEVGVNTHVAASRLPRIQAKDYATMFTTGTATGYAYRRLFAFDTVRVHNRILHLFSQRSIGFVNEIFTDVIHLVLDIDKVAIRSWGLLQILWDWYKDRYRCPAGVLALDCSGHTMSAEGPKWKDSCHFHFPQVTVGVETWDRLVTDVRAAVVTALTEKETRLRDTFAAHAHEYHPWLSRRTLLKAVKACGGEARPHLWSYCDSESLLQLGGTSRGVRLSVLEHVAYVTRTLDGTAAFAGIDSAADIFIGDVTADEELVVVEHEPTRHRLILPLRWIASCRADPSKSVFKPVETWDAVIDQELAQSRKLRLYLNDKCDTIYGVEKRPLVLDTLLVAPAAADAGADAHNAESAHGVKSRRTQACALYRPKRFDRPSQELTDCFSLHRARQDAHRQEHQHAMRSAARPLGAAAHAKAKEKQSTTSGTTLPSPAGVAAEAIQPIRWDANEFGDDAAEGWVVECAHRSTLTLSSLRTSEYRGTDAKTYASWVDCAPAIFASAGLRETAAPQLLAHDGDANVLPSFDDVYERRIALPGQLDEFEWMTWLNFFKMRPRDHVVREDKTPTIRVWSPAWWAFDDAQQTATFFIATEAVLRLRGMDSLARALAPPTYPNGGAGLERLVQLFMPHLSTRDKTPIKVKENLVYPLFAEKMGAAAAPTTSPVTAKPRTSPPAATAPSLQPEDAAAATSVVGSPVIAGPRGSFGPMPNVVSLSRWVEAQFTLATLGAWLRRAVSFVFSVTPARTELGCVPLVLCDSEVVYREVCQIMQQSYGPASIPRTWCPFVLPLHDDSRLQCALQEMAGKRRELLRHVFVVTDPVTDGKATVPPLRRSLFLKRIQAFQLHSCAGVNDGSAGRRYYYVSTDNLRQDIQSALSPAAQVI</sequence>
<feature type="region of interest" description="Disordered" evidence="1">
    <location>
        <begin position="1719"/>
        <end position="1755"/>
    </location>
</feature>
<feature type="compositionally biased region" description="Low complexity" evidence="1">
    <location>
        <begin position="636"/>
        <end position="647"/>
    </location>
</feature>
<dbReference type="PROSITE" id="PS50142">
    <property type="entry name" value="RNASE_3_2"/>
    <property type="match status" value="1"/>
</dbReference>
<accession>A0A1B2LUL6</accession>
<dbReference type="InterPro" id="IPR040562">
    <property type="entry name" value="PPL4"/>
</dbReference>
<dbReference type="InterPro" id="IPR040545">
    <property type="entry name" value="DICER_HTH"/>
</dbReference>
<evidence type="ECO:0000313" key="3">
    <source>
        <dbReference type="EMBL" id="AOA52372.1"/>
    </source>
</evidence>
<dbReference type="Pfam" id="PF18188">
    <property type="entry name" value="PPL4"/>
    <property type="match status" value="1"/>
</dbReference>
<feature type="region of interest" description="Disordered" evidence="1">
    <location>
        <begin position="1980"/>
        <end position="2004"/>
    </location>
</feature>
<feature type="compositionally biased region" description="Low complexity" evidence="1">
    <location>
        <begin position="1980"/>
        <end position="1998"/>
    </location>
</feature>